<dbReference type="Gene3D" id="3.30.450.20">
    <property type="entry name" value="PAS domain"/>
    <property type="match status" value="1"/>
</dbReference>
<feature type="modified residue" description="4-aspartylphosphate" evidence="15">
    <location>
        <position position="723"/>
    </location>
</feature>
<evidence type="ECO:0000256" key="16">
    <source>
        <dbReference type="SAM" id="Phobius"/>
    </source>
</evidence>
<feature type="domain" description="Response regulatory" evidence="18">
    <location>
        <begin position="674"/>
        <end position="788"/>
    </location>
</feature>
<dbReference type="InterPro" id="IPR036890">
    <property type="entry name" value="HATPase_C_sf"/>
</dbReference>
<dbReference type="Gene3D" id="1.10.287.130">
    <property type="match status" value="1"/>
</dbReference>
<evidence type="ECO:0000256" key="9">
    <source>
        <dbReference type="ARBA" id="ARBA00022777"/>
    </source>
</evidence>
<dbReference type="CDD" id="cd00082">
    <property type="entry name" value="HisKA"/>
    <property type="match status" value="1"/>
</dbReference>
<dbReference type="EMBL" id="SMRS01000005">
    <property type="protein sequence ID" value="KAA0874650.1"/>
    <property type="molecule type" value="Genomic_DNA"/>
</dbReference>
<dbReference type="InterPro" id="IPR003661">
    <property type="entry name" value="HisK_dim/P_dom"/>
</dbReference>
<keyword evidence="11 16" id="KW-1133">Transmembrane helix</keyword>
<keyword evidence="9" id="KW-0418">Kinase</keyword>
<dbReference type="CDD" id="cd06225">
    <property type="entry name" value="HAMP"/>
    <property type="match status" value="1"/>
</dbReference>
<dbReference type="Gene3D" id="3.40.50.2300">
    <property type="match status" value="1"/>
</dbReference>
<feature type="transmembrane region" description="Helical" evidence="16">
    <location>
        <begin position="6"/>
        <end position="30"/>
    </location>
</feature>
<comment type="caution">
    <text evidence="20">The sequence shown here is derived from an EMBL/GenBank/DDBJ whole genome shotgun (WGS) entry which is preliminary data.</text>
</comment>
<keyword evidence="21" id="KW-1185">Reference proteome</keyword>
<dbReference type="CDD" id="cd16922">
    <property type="entry name" value="HATPase_EvgS-ArcB-TorS-like"/>
    <property type="match status" value="1"/>
</dbReference>
<dbReference type="SMART" id="SM00448">
    <property type="entry name" value="REC"/>
    <property type="match status" value="1"/>
</dbReference>
<dbReference type="PROSITE" id="PS50109">
    <property type="entry name" value="HIS_KIN"/>
    <property type="match status" value="1"/>
</dbReference>
<dbReference type="PANTHER" id="PTHR45339:SF1">
    <property type="entry name" value="HYBRID SIGNAL TRANSDUCTION HISTIDINE KINASE J"/>
    <property type="match status" value="1"/>
</dbReference>
<dbReference type="FunFam" id="1.10.287.130:FF:000002">
    <property type="entry name" value="Two-component osmosensing histidine kinase"/>
    <property type="match status" value="1"/>
</dbReference>
<evidence type="ECO:0000313" key="21">
    <source>
        <dbReference type="Proteomes" id="UP000325302"/>
    </source>
</evidence>
<keyword evidence="10" id="KW-0067">ATP-binding</keyword>
<dbReference type="InterPro" id="IPR004358">
    <property type="entry name" value="Sig_transdc_His_kin-like_C"/>
</dbReference>
<dbReference type="SUPFAM" id="SSF158472">
    <property type="entry name" value="HAMP domain-like"/>
    <property type="match status" value="1"/>
</dbReference>
<comment type="subunit">
    <text evidence="13">At low DSF concentrations, interacts with RpfF.</text>
</comment>
<feature type="domain" description="HAMP" evidence="19">
    <location>
        <begin position="325"/>
        <end position="378"/>
    </location>
</feature>
<dbReference type="SUPFAM" id="SSF47384">
    <property type="entry name" value="Homodimeric domain of signal transducing histidine kinase"/>
    <property type="match status" value="1"/>
</dbReference>
<evidence type="ECO:0000256" key="5">
    <source>
        <dbReference type="ARBA" id="ARBA00022553"/>
    </source>
</evidence>
<dbReference type="InterPro" id="IPR029151">
    <property type="entry name" value="Sensor-like_sf"/>
</dbReference>
<dbReference type="AlphaFoldDB" id="A0A5A9W1I4"/>
<evidence type="ECO:0000256" key="12">
    <source>
        <dbReference type="ARBA" id="ARBA00023012"/>
    </source>
</evidence>
<evidence type="ECO:0000259" key="18">
    <source>
        <dbReference type="PROSITE" id="PS50110"/>
    </source>
</evidence>
<dbReference type="SUPFAM" id="SSF103190">
    <property type="entry name" value="Sensory domain-like"/>
    <property type="match status" value="1"/>
</dbReference>
<evidence type="ECO:0000256" key="7">
    <source>
        <dbReference type="ARBA" id="ARBA00022692"/>
    </source>
</evidence>
<gene>
    <name evidence="20" type="ORF">E1H14_07415</name>
</gene>
<dbReference type="PROSITE" id="PS50110">
    <property type="entry name" value="RESPONSE_REGULATORY"/>
    <property type="match status" value="1"/>
</dbReference>
<evidence type="ECO:0000256" key="15">
    <source>
        <dbReference type="PROSITE-ProRule" id="PRU00169"/>
    </source>
</evidence>
<reference evidence="20 21" key="1">
    <citation type="submission" date="2019-03" db="EMBL/GenBank/DDBJ databases">
        <title>Nitrincola sp. nov. isolated from an Indian soda lake.</title>
        <authorList>
            <person name="Joshi A."/>
            <person name="Thite S.V."/>
            <person name="Joseph N."/>
            <person name="Dhotre D."/>
            <person name="Moorthy M."/>
            <person name="Shouche Y.S."/>
        </authorList>
    </citation>
    <scope>NUCLEOTIDE SEQUENCE [LARGE SCALE GENOMIC DNA]</scope>
    <source>
        <strain evidence="20 21">MEB193</strain>
    </source>
</reference>
<dbReference type="Pfam" id="PF00072">
    <property type="entry name" value="Response_reg"/>
    <property type="match status" value="1"/>
</dbReference>
<name>A0A5A9W1I4_9GAMM</name>
<dbReference type="SUPFAM" id="SSF55874">
    <property type="entry name" value="ATPase domain of HSP90 chaperone/DNA topoisomerase II/histidine kinase"/>
    <property type="match status" value="1"/>
</dbReference>
<dbReference type="GO" id="GO:0005524">
    <property type="term" value="F:ATP binding"/>
    <property type="evidence" value="ECO:0007669"/>
    <property type="project" value="UniProtKB-KW"/>
</dbReference>
<feature type="transmembrane region" description="Helical" evidence="16">
    <location>
        <begin position="300"/>
        <end position="323"/>
    </location>
</feature>
<sequence length="789" mass="87214">MPTTSIFRSLILSAVFASLVILSFLIVIMYQTTVAPLDQQASAEAMVVAEKELSLRLLSKEDSVLSVAASLARDPRVREGLRHQDHALAFSALNNLTEDYAAITPYQGIRAQVIRADTLILARSWDPDFQGQPAPHPLVKVALSERRSVASFGIGNAGVGIIGFAPVIEEGELLGLISVTQGVYSVVKSLREAGLEWTLLVDIAGLEQRFSGQIPPVYHANKRYGNDYLLAHETWFDLAHADRVIARMHPPSTTPQAYLIDNEIQFDLPVYDDSGQLIGRHLLTAQADSLNAKIDESRNALLTVTAIIVAIIILIVALLLMLVKQRIIQPIQYLADCINHILQAGEFSQRLKVKRHDELGNLLINFNRLLNSLQASLQESSSVIHAIAQGDFDRRMTGDYPGDLNALKLGINASALELQTSHQAMVKANLAKSQFLANMSHEIRTPINGVIGMLSLLQHSELDEHQAEQVRLAQSSAELLLGLVNDILDFSKIEAGKMTLEQAPVHLPQLLNNLKEIFNPAAQARKLELRLEIGPDLPSWILGDSLRLRQILNNLLSNALKFTEQGEICVRAHRLDQTLRLSVRDTGIGISSQTQERLFKSFAQADSSTSRKYGGTGLGLKISQELVKLMQGQMGLESKEGQGSEFWFSLPLRPCEAPIEKVESNGQTLYPGKRILLVEDNLVNQKLALKLLEKFAIQADLAQNGQEALEMAREGVYDLVLMDCQMPVMDGYTATRLLRQSDFRVPIAALTANATAEDRRLCIECGMNDFLAKPYHLKGLAELLARWLN</sequence>
<evidence type="ECO:0000256" key="6">
    <source>
        <dbReference type="ARBA" id="ARBA00022679"/>
    </source>
</evidence>
<dbReference type="GO" id="GO:0000155">
    <property type="term" value="F:phosphorelay sensor kinase activity"/>
    <property type="evidence" value="ECO:0007669"/>
    <property type="project" value="InterPro"/>
</dbReference>
<evidence type="ECO:0000256" key="10">
    <source>
        <dbReference type="ARBA" id="ARBA00022840"/>
    </source>
</evidence>
<dbReference type="EC" id="2.7.13.3" evidence="3"/>
<dbReference type="PROSITE" id="PS50885">
    <property type="entry name" value="HAMP"/>
    <property type="match status" value="2"/>
</dbReference>
<comment type="subcellular location">
    <subcellularLocation>
        <location evidence="2">Cell membrane</location>
        <topology evidence="2">Multi-pass membrane protein</topology>
    </subcellularLocation>
</comment>
<proteinExistence type="predicted"/>
<keyword evidence="4" id="KW-1003">Cell membrane</keyword>
<keyword evidence="12" id="KW-0902">Two-component regulatory system</keyword>
<feature type="domain" description="Histidine kinase" evidence="17">
    <location>
        <begin position="438"/>
        <end position="654"/>
    </location>
</feature>
<dbReference type="InterPro" id="IPR011006">
    <property type="entry name" value="CheY-like_superfamily"/>
</dbReference>
<dbReference type="Proteomes" id="UP000325302">
    <property type="component" value="Unassembled WGS sequence"/>
</dbReference>
<evidence type="ECO:0000256" key="13">
    <source>
        <dbReference type="ARBA" id="ARBA00064003"/>
    </source>
</evidence>
<keyword evidence="16" id="KW-0472">Membrane</keyword>
<dbReference type="InterPro" id="IPR001789">
    <property type="entry name" value="Sig_transdc_resp-reg_receiver"/>
</dbReference>
<dbReference type="CDD" id="cd17546">
    <property type="entry name" value="REC_hyHK_CKI1_RcsC-like"/>
    <property type="match status" value="1"/>
</dbReference>
<accession>A0A5A9W1I4</accession>
<evidence type="ECO:0000259" key="19">
    <source>
        <dbReference type="PROSITE" id="PS50885"/>
    </source>
</evidence>
<feature type="domain" description="HAMP" evidence="19">
    <location>
        <begin position="381"/>
        <end position="423"/>
    </location>
</feature>
<evidence type="ECO:0000256" key="11">
    <source>
        <dbReference type="ARBA" id="ARBA00022989"/>
    </source>
</evidence>
<evidence type="ECO:0000256" key="14">
    <source>
        <dbReference type="ARBA" id="ARBA00068150"/>
    </source>
</evidence>
<dbReference type="Pfam" id="PF00512">
    <property type="entry name" value="HisKA"/>
    <property type="match status" value="1"/>
</dbReference>
<evidence type="ECO:0000259" key="17">
    <source>
        <dbReference type="PROSITE" id="PS50109"/>
    </source>
</evidence>
<dbReference type="OrthoDB" id="6724607at2"/>
<dbReference type="SMART" id="SM00388">
    <property type="entry name" value="HisKA"/>
    <property type="match status" value="1"/>
</dbReference>
<keyword evidence="7 16" id="KW-0812">Transmembrane</keyword>
<evidence type="ECO:0000256" key="4">
    <source>
        <dbReference type="ARBA" id="ARBA00022475"/>
    </source>
</evidence>
<dbReference type="InterPro" id="IPR003594">
    <property type="entry name" value="HATPase_dom"/>
</dbReference>
<evidence type="ECO:0000256" key="2">
    <source>
        <dbReference type="ARBA" id="ARBA00004651"/>
    </source>
</evidence>
<dbReference type="InterPro" id="IPR005467">
    <property type="entry name" value="His_kinase_dom"/>
</dbReference>
<dbReference type="SMART" id="SM00304">
    <property type="entry name" value="HAMP"/>
    <property type="match status" value="1"/>
</dbReference>
<dbReference type="SMART" id="SM00387">
    <property type="entry name" value="HATPase_c"/>
    <property type="match status" value="1"/>
</dbReference>
<keyword evidence="5 15" id="KW-0597">Phosphoprotein</keyword>
<dbReference type="PANTHER" id="PTHR45339">
    <property type="entry name" value="HYBRID SIGNAL TRANSDUCTION HISTIDINE KINASE J"/>
    <property type="match status" value="1"/>
</dbReference>
<dbReference type="InterPro" id="IPR036097">
    <property type="entry name" value="HisK_dim/P_sf"/>
</dbReference>
<protein>
    <recommendedName>
        <fullName evidence="14">Sensory/regulatory protein RpfC</fullName>
        <ecNumber evidence="3">2.7.13.3</ecNumber>
    </recommendedName>
</protein>
<dbReference type="FunFam" id="3.30.565.10:FF:000010">
    <property type="entry name" value="Sensor histidine kinase RcsC"/>
    <property type="match status" value="1"/>
</dbReference>
<dbReference type="Pfam" id="PF02518">
    <property type="entry name" value="HATPase_c"/>
    <property type="match status" value="1"/>
</dbReference>
<keyword evidence="8" id="KW-0547">Nucleotide-binding</keyword>
<dbReference type="InterPro" id="IPR003660">
    <property type="entry name" value="HAMP_dom"/>
</dbReference>
<dbReference type="GO" id="GO:0005886">
    <property type="term" value="C:plasma membrane"/>
    <property type="evidence" value="ECO:0007669"/>
    <property type="project" value="UniProtKB-SubCell"/>
</dbReference>
<organism evidence="20 21">
    <name type="scientific">Nitrincola tapanii</name>
    <dbReference type="NCBI Taxonomy" id="1708751"/>
    <lineage>
        <taxon>Bacteria</taxon>
        <taxon>Pseudomonadati</taxon>
        <taxon>Pseudomonadota</taxon>
        <taxon>Gammaproteobacteria</taxon>
        <taxon>Oceanospirillales</taxon>
        <taxon>Oceanospirillaceae</taxon>
        <taxon>Nitrincola</taxon>
    </lineage>
</organism>
<dbReference type="Gene3D" id="6.10.340.10">
    <property type="match status" value="1"/>
</dbReference>
<dbReference type="Pfam" id="PF18947">
    <property type="entry name" value="HAMP_2"/>
    <property type="match status" value="1"/>
</dbReference>
<evidence type="ECO:0000256" key="3">
    <source>
        <dbReference type="ARBA" id="ARBA00012438"/>
    </source>
</evidence>
<evidence type="ECO:0000256" key="8">
    <source>
        <dbReference type="ARBA" id="ARBA00022741"/>
    </source>
</evidence>
<keyword evidence="6" id="KW-0808">Transferase</keyword>
<evidence type="ECO:0000313" key="20">
    <source>
        <dbReference type="EMBL" id="KAA0874650.1"/>
    </source>
</evidence>
<dbReference type="Gene3D" id="3.30.565.10">
    <property type="entry name" value="Histidine kinase-like ATPase, C-terminal domain"/>
    <property type="match status" value="1"/>
</dbReference>
<dbReference type="RefSeq" id="WP_149390831.1">
    <property type="nucleotide sequence ID" value="NZ_SMRS01000005.1"/>
</dbReference>
<dbReference type="PRINTS" id="PR00344">
    <property type="entry name" value="BCTRLSENSOR"/>
</dbReference>
<evidence type="ECO:0000256" key="1">
    <source>
        <dbReference type="ARBA" id="ARBA00000085"/>
    </source>
</evidence>
<comment type="catalytic activity">
    <reaction evidence="1">
        <text>ATP + protein L-histidine = ADP + protein N-phospho-L-histidine.</text>
        <dbReference type="EC" id="2.7.13.3"/>
    </reaction>
</comment>
<dbReference type="SUPFAM" id="SSF52172">
    <property type="entry name" value="CheY-like"/>
    <property type="match status" value="1"/>
</dbReference>